<keyword evidence="2" id="KW-0808">Transferase</keyword>
<dbReference type="InterPro" id="IPR043519">
    <property type="entry name" value="NT_sf"/>
</dbReference>
<proteinExistence type="predicted"/>
<gene>
    <name evidence="2" type="ORF">SAMN06295960_0966</name>
</gene>
<organism evidence="2 3">
    <name type="scientific">Paenibacillus aquistagni</name>
    <dbReference type="NCBI Taxonomy" id="1852522"/>
    <lineage>
        <taxon>Bacteria</taxon>
        <taxon>Bacillati</taxon>
        <taxon>Bacillota</taxon>
        <taxon>Bacilli</taxon>
        <taxon>Bacillales</taxon>
        <taxon>Paenibacillaceae</taxon>
        <taxon>Paenibacillus</taxon>
    </lineage>
</organism>
<dbReference type="RefSeq" id="WP_244903285.1">
    <property type="nucleotide sequence ID" value="NZ_FXAZ01000001.1"/>
</dbReference>
<name>A0A1X7IY15_9BACL</name>
<sequence>MLLNKYEENIEAIGVYGSIAQEKDGPYSDIELHVISRDGLDIPGYELIHHPFKIEISAMQKSDWLEKASRVDDSWAIKVGSFLHITSLFDPNHLFEKAKSTALSVSDEAIQNAIREFMIWEPYETMGKIRNSYRTNNLSYLPRAVFDFTWQVAKLIGLFNKQYYSTRALTLEESIAKSIKPEGYSELAEKVICGELSDKEELYRLCENLWTGLNELLEELGIDYRSNNVFKCYC</sequence>
<dbReference type="Proteomes" id="UP000193834">
    <property type="component" value="Unassembled WGS sequence"/>
</dbReference>
<feature type="domain" description="Kanamycin nucleotidyltransferase C-terminal" evidence="1">
    <location>
        <begin position="94"/>
        <end position="222"/>
    </location>
</feature>
<dbReference type="Gene3D" id="3.30.460.10">
    <property type="entry name" value="Beta Polymerase, domain 2"/>
    <property type="match status" value="1"/>
</dbReference>
<dbReference type="SUPFAM" id="SSF81593">
    <property type="entry name" value="Nucleotidyltransferase substrate binding subunit/domain"/>
    <property type="match status" value="1"/>
</dbReference>
<accession>A0A1X7IY15</accession>
<dbReference type="Pfam" id="PF07827">
    <property type="entry name" value="KNTase_C"/>
    <property type="match status" value="1"/>
</dbReference>
<evidence type="ECO:0000313" key="2">
    <source>
        <dbReference type="EMBL" id="SMG19863.1"/>
    </source>
</evidence>
<dbReference type="InterPro" id="IPR012481">
    <property type="entry name" value="KNTase_C"/>
</dbReference>
<dbReference type="Gene3D" id="1.20.120.330">
    <property type="entry name" value="Nucleotidyltransferases domain 2"/>
    <property type="match status" value="1"/>
</dbReference>
<dbReference type="GO" id="GO:0016779">
    <property type="term" value="F:nucleotidyltransferase activity"/>
    <property type="evidence" value="ECO:0007669"/>
    <property type="project" value="InterPro"/>
</dbReference>
<dbReference type="CDD" id="cd05403">
    <property type="entry name" value="NT_KNTase_like"/>
    <property type="match status" value="1"/>
</dbReference>
<evidence type="ECO:0000313" key="3">
    <source>
        <dbReference type="Proteomes" id="UP000193834"/>
    </source>
</evidence>
<protein>
    <submittedName>
        <fullName evidence="2">Kanamycin nucleotidyltransferase</fullName>
    </submittedName>
</protein>
<reference evidence="2 3" key="1">
    <citation type="submission" date="2017-04" db="EMBL/GenBank/DDBJ databases">
        <authorList>
            <person name="Afonso C.L."/>
            <person name="Miller P.J."/>
            <person name="Scott M.A."/>
            <person name="Spackman E."/>
            <person name="Goraichik I."/>
            <person name="Dimitrov K.M."/>
            <person name="Suarez D.L."/>
            <person name="Swayne D.E."/>
        </authorList>
    </citation>
    <scope>NUCLEOTIDE SEQUENCE [LARGE SCALE GENOMIC DNA]</scope>
    <source>
        <strain evidence="2 3">11</strain>
    </source>
</reference>
<dbReference type="SUPFAM" id="SSF81301">
    <property type="entry name" value="Nucleotidyltransferase"/>
    <property type="match status" value="1"/>
</dbReference>
<keyword evidence="3" id="KW-1185">Reference proteome</keyword>
<evidence type="ECO:0000259" key="1">
    <source>
        <dbReference type="Pfam" id="PF07827"/>
    </source>
</evidence>
<dbReference type="EMBL" id="FXAZ01000001">
    <property type="protein sequence ID" value="SMG19863.1"/>
    <property type="molecule type" value="Genomic_DNA"/>
</dbReference>
<dbReference type="STRING" id="1852522.SAMN06295960_0966"/>
<dbReference type="GO" id="GO:0046677">
    <property type="term" value="P:response to antibiotic"/>
    <property type="evidence" value="ECO:0007669"/>
    <property type="project" value="InterPro"/>
</dbReference>
<dbReference type="AlphaFoldDB" id="A0A1X7IY15"/>